<dbReference type="PROSITE" id="PS01230">
    <property type="entry name" value="TRMA_1"/>
    <property type="match status" value="1"/>
</dbReference>
<feature type="binding site" evidence="4">
    <location>
        <position position="264"/>
    </location>
    <ligand>
        <name>S-adenosyl-L-methionine</name>
        <dbReference type="ChEBI" id="CHEBI:59789"/>
    </ligand>
</feature>
<dbReference type="PANTHER" id="PTHR11061">
    <property type="entry name" value="RNA M5U METHYLTRANSFERASE"/>
    <property type="match status" value="1"/>
</dbReference>
<feature type="binding site" evidence="4">
    <location>
        <position position="241"/>
    </location>
    <ligand>
        <name>S-adenosyl-L-methionine</name>
        <dbReference type="ChEBI" id="CHEBI:59789"/>
    </ligand>
</feature>
<evidence type="ECO:0000256" key="4">
    <source>
        <dbReference type="PROSITE-ProRule" id="PRU01024"/>
    </source>
</evidence>
<evidence type="ECO:0000313" key="7">
    <source>
        <dbReference type="EMBL" id="TWD13240.1"/>
    </source>
</evidence>
<evidence type="ECO:0000259" key="6">
    <source>
        <dbReference type="Pfam" id="PF05175"/>
    </source>
</evidence>
<dbReference type="GO" id="GO:0070475">
    <property type="term" value="P:rRNA base methylation"/>
    <property type="evidence" value="ECO:0007669"/>
    <property type="project" value="TreeGrafter"/>
</dbReference>
<dbReference type="PROSITE" id="PS51687">
    <property type="entry name" value="SAM_MT_RNA_M5U"/>
    <property type="match status" value="1"/>
</dbReference>
<name>A0A560W6J7_9MICO</name>
<dbReference type="Pfam" id="PF05175">
    <property type="entry name" value="MTS"/>
    <property type="match status" value="1"/>
</dbReference>
<dbReference type="InterPro" id="IPR010280">
    <property type="entry name" value="U5_MeTrfase_fam"/>
</dbReference>
<feature type="binding site" evidence="4">
    <location>
        <position position="305"/>
    </location>
    <ligand>
        <name>S-adenosyl-L-methionine</name>
        <dbReference type="ChEBI" id="CHEBI:59789"/>
    </ligand>
</feature>
<feature type="domain" description="Methyltransferase small" evidence="6">
    <location>
        <begin position="236"/>
        <end position="309"/>
    </location>
</feature>
<proteinExistence type="inferred from homology"/>
<gene>
    <name evidence="7" type="ORF">FB557_2628</name>
</gene>
<comment type="similarity">
    <text evidence="4">Belongs to the class I-like SAM-binding methyltransferase superfamily. RNA M5U methyltransferase family.</text>
</comment>
<protein>
    <submittedName>
        <fullName evidence="7">23S rRNA (Uracil747-C5)-methyltransferase</fullName>
    </submittedName>
</protein>
<dbReference type="EMBL" id="VIUW01000005">
    <property type="protein sequence ID" value="TWD13240.1"/>
    <property type="molecule type" value="Genomic_DNA"/>
</dbReference>
<keyword evidence="3 4" id="KW-0949">S-adenosyl-L-methionine</keyword>
<feature type="binding site" evidence="4">
    <location>
        <position position="212"/>
    </location>
    <ligand>
        <name>S-adenosyl-L-methionine</name>
        <dbReference type="ChEBI" id="CHEBI:59789"/>
    </ligand>
</feature>
<feature type="active site" description="Nucleophile" evidence="4">
    <location>
        <position position="331"/>
    </location>
</feature>
<dbReference type="GO" id="GO:0070041">
    <property type="term" value="F:rRNA (uridine-C5-)-methyltransferase activity"/>
    <property type="evidence" value="ECO:0007669"/>
    <property type="project" value="TreeGrafter"/>
</dbReference>
<dbReference type="InterPro" id="IPR030390">
    <property type="entry name" value="MeTrfase_TrmA_AS"/>
</dbReference>
<evidence type="ECO:0000256" key="2">
    <source>
        <dbReference type="ARBA" id="ARBA00022679"/>
    </source>
</evidence>
<dbReference type="Proteomes" id="UP000315628">
    <property type="component" value="Unassembled WGS sequence"/>
</dbReference>
<keyword evidence="2 4" id="KW-0808">Transferase</keyword>
<evidence type="ECO:0000256" key="3">
    <source>
        <dbReference type="ARBA" id="ARBA00022691"/>
    </source>
</evidence>
<dbReference type="RefSeq" id="WP_144858059.1">
    <property type="nucleotide sequence ID" value="NZ_BAAAYT010000002.1"/>
</dbReference>
<dbReference type="Gene3D" id="2.40.50.1070">
    <property type="match status" value="1"/>
</dbReference>
<reference evidence="7 8" key="1">
    <citation type="submission" date="2019-06" db="EMBL/GenBank/DDBJ databases">
        <title>Sequencing the genomes of 1000 actinobacteria strains.</title>
        <authorList>
            <person name="Klenk H.-P."/>
        </authorList>
    </citation>
    <scope>NUCLEOTIDE SEQUENCE [LARGE SCALE GENOMIC DNA]</scope>
    <source>
        <strain evidence="7 8">DSM 18935</strain>
    </source>
</reference>
<dbReference type="PANTHER" id="PTHR11061:SF30">
    <property type="entry name" value="TRNA (URACIL(54)-C(5))-METHYLTRANSFERASE"/>
    <property type="match status" value="1"/>
</dbReference>
<evidence type="ECO:0000256" key="5">
    <source>
        <dbReference type="PROSITE-ProRule" id="PRU10015"/>
    </source>
</evidence>
<keyword evidence="1 4" id="KW-0489">Methyltransferase</keyword>
<dbReference type="OrthoDB" id="9804590at2"/>
<dbReference type="InterPro" id="IPR029063">
    <property type="entry name" value="SAM-dependent_MTases_sf"/>
</dbReference>
<accession>A0A560W6J7</accession>
<dbReference type="SUPFAM" id="SSF53335">
    <property type="entry name" value="S-adenosyl-L-methionine-dependent methyltransferases"/>
    <property type="match status" value="1"/>
</dbReference>
<dbReference type="AlphaFoldDB" id="A0A560W6J7"/>
<feature type="active site" evidence="5">
    <location>
        <position position="331"/>
    </location>
</feature>
<evidence type="ECO:0000256" key="1">
    <source>
        <dbReference type="ARBA" id="ARBA00022603"/>
    </source>
</evidence>
<dbReference type="InterPro" id="IPR007848">
    <property type="entry name" value="Small_mtfrase_dom"/>
</dbReference>
<keyword evidence="8" id="KW-1185">Reference proteome</keyword>
<dbReference type="Gene3D" id="3.40.50.150">
    <property type="entry name" value="Vaccinia Virus protein VP39"/>
    <property type="match status" value="1"/>
</dbReference>
<comment type="caution">
    <text evidence="7">The sequence shown here is derived from an EMBL/GenBank/DDBJ whole genome shotgun (WGS) entry which is preliminary data.</text>
</comment>
<sequence length="378" mass="40751">MQCDYFDAGLCRSCTLMGVPHEEQVRDKQGTVAAALDLVAPDVRWLEPWVGPEAGFRNKAKLVVGGVPGDITLGILGRDGAGIDLQGCGLYPAPLARSFPVLKEMLDRLQVPPYDVPRRRGELKHLIITLSPRGELMVRFVLRSRRHLPRLHEALPRLQAALPAASVVSVNLQPEHKAILEGPEEVVLTERRYLVMDVASLPLRLGPGGFFQTQTSGAAALYETAKGWVGRVGPASVLDLYCGVGGFALAAAVAAPHAPVHGVEVSAAAVRSARATADELGLRAATFTCADAGTARLDADLVVVNPPRRGIGDLTERIDSSPARWVIYSSCNVDTLTRDIAAMPAWSVLEARLVDMFPQTRHHEVVALLRRGQTVEKL</sequence>
<evidence type="ECO:0000313" key="8">
    <source>
        <dbReference type="Proteomes" id="UP000315628"/>
    </source>
</evidence>
<organism evidence="7 8">
    <name type="scientific">Marihabitans asiaticum</name>
    <dbReference type="NCBI Taxonomy" id="415218"/>
    <lineage>
        <taxon>Bacteria</taxon>
        <taxon>Bacillati</taxon>
        <taxon>Actinomycetota</taxon>
        <taxon>Actinomycetes</taxon>
        <taxon>Micrococcales</taxon>
        <taxon>Intrasporangiaceae</taxon>
        <taxon>Marihabitans</taxon>
    </lineage>
</organism>